<sequence>MAKNTGEGYREGSVDNRTQVHNPVTNQFVKRNRDPESGGNGQFMDVKQDGEPFKGVAHEPDGRRRRG</sequence>
<comment type="caution">
    <text evidence="2">The sequence shown here is derived from an EMBL/GenBank/DDBJ whole genome shotgun (WGS) entry which is preliminary data.</text>
</comment>
<organism evidence="2 3">
    <name type="scientific">Aurantiacibacter arachoides</name>
    <dbReference type="NCBI Taxonomy" id="1850444"/>
    <lineage>
        <taxon>Bacteria</taxon>
        <taxon>Pseudomonadati</taxon>
        <taxon>Pseudomonadota</taxon>
        <taxon>Alphaproteobacteria</taxon>
        <taxon>Sphingomonadales</taxon>
        <taxon>Erythrobacteraceae</taxon>
        <taxon>Aurantiacibacter</taxon>
    </lineage>
</organism>
<proteinExistence type="predicted"/>
<dbReference type="RefSeq" id="WP_131451727.1">
    <property type="nucleotide sequence ID" value="NZ_BMJK01000001.1"/>
</dbReference>
<keyword evidence="3" id="KW-1185">Reference proteome</keyword>
<gene>
    <name evidence="2" type="ORF">GRI62_01790</name>
</gene>
<dbReference type="Proteomes" id="UP000460626">
    <property type="component" value="Unassembled WGS sequence"/>
</dbReference>
<dbReference type="EMBL" id="WTYH01000001">
    <property type="protein sequence ID" value="MXO92338.1"/>
    <property type="molecule type" value="Genomic_DNA"/>
</dbReference>
<evidence type="ECO:0000313" key="2">
    <source>
        <dbReference type="EMBL" id="MXO92338.1"/>
    </source>
</evidence>
<evidence type="ECO:0000313" key="3">
    <source>
        <dbReference type="Proteomes" id="UP000460626"/>
    </source>
</evidence>
<feature type="compositionally biased region" description="Polar residues" evidence="1">
    <location>
        <begin position="15"/>
        <end position="29"/>
    </location>
</feature>
<name>A0A844ZX74_9SPHN</name>
<dbReference type="OrthoDB" id="7067623at2"/>
<feature type="compositionally biased region" description="Basic and acidic residues" evidence="1">
    <location>
        <begin position="46"/>
        <end position="67"/>
    </location>
</feature>
<reference evidence="2 3" key="1">
    <citation type="submission" date="2019-12" db="EMBL/GenBank/DDBJ databases">
        <title>Genomic-based taxomic classification of the family Erythrobacteraceae.</title>
        <authorList>
            <person name="Xu L."/>
        </authorList>
    </citation>
    <scope>NUCLEOTIDE SEQUENCE [LARGE SCALE GENOMIC DNA]</scope>
    <source>
        <strain evidence="2 3">RC4-10-4</strain>
    </source>
</reference>
<accession>A0A844ZX74</accession>
<feature type="region of interest" description="Disordered" evidence="1">
    <location>
        <begin position="1"/>
        <end position="67"/>
    </location>
</feature>
<evidence type="ECO:0000256" key="1">
    <source>
        <dbReference type="SAM" id="MobiDB-lite"/>
    </source>
</evidence>
<protein>
    <submittedName>
        <fullName evidence="2">Uncharacterized protein</fullName>
    </submittedName>
</protein>
<dbReference type="AlphaFoldDB" id="A0A844ZX74"/>